<reference evidence="1" key="1">
    <citation type="submission" date="2020-04" db="EMBL/GenBank/DDBJ databases">
        <authorList>
            <person name="Chiriac C."/>
            <person name="Salcher M."/>
            <person name="Ghai R."/>
            <person name="Kavagutti S V."/>
        </authorList>
    </citation>
    <scope>NUCLEOTIDE SEQUENCE</scope>
</reference>
<gene>
    <name evidence="1" type="ORF">UFOVP694_108</name>
</gene>
<sequence>MTHDELSKKLEALWHDSFKDPGYATLRAIVKYHEPFDFTFGQETEKACHCGQMYPCPTIEIVIGKLNGEI</sequence>
<dbReference type="EMBL" id="LR796651">
    <property type="protein sequence ID" value="CAB4158040.1"/>
    <property type="molecule type" value="Genomic_DNA"/>
</dbReference>
<name>A0A6J5NE96_9CAUD</name>
<organism evidence="1">
    <name type="scientific">uncultured Caudovirales phage</name>
    <dbReference type="NCBI Taxonomy" id="2100421"/>
    <lineage>
        <taxon>Viruses</taxon>
        <taxon>Duplodnaviria</taxon>
        <taxon>Heunggongvirae</taxon>
        <taxon>Uroviricota</taxon>
        <taxon>Caudoviricetes</taxon>
        <taxon>Peduoviridae</taxon>
        <taxon>Maltschvirus</taxon>
        <taxon>Maltschvirus maltsch</taxon>
    </lineage>
</organism>
<proteinExistence type="predicted"/>
<accession>A0A6J5NE96</accession>
<protein>
    <submittedName>
        <fullName evidence="1">Uncharacterized protein</fullName>
    </submittedName>
</protein>
<evidence type="ECO:0000313" key="1">
    <source>
        <dbReference type="EMBL" id="CAB4158040.1"/>
    </source>
</evidence>